<accession>A0AAI8ZR41</accession>
<organism evidence="1 2">
    <name type="scientific">Yersinia frederiksenii</name>
    <dbReference type="NCBI Taxonomy" id="29484"/>
    <lineage>
        <taxon>Bacteria</taxon>
        <taxon>Pseudomonadati</taxon>
        <taxon>Pseudomonadota</taxon>
        <taxon>Gammaproteobacteria</taxon>
        <taxon>Enterobacterales</taxon>
        <taxon>Yersiniaceae</taxon>
        <taxon>Yersinia</taxon>
    </lineage>
</organism>
<proteinExistence type="predicted"/>
<dbReference type="SUPFAM" id="SSF144217">
    <property type="entry name" value="CSL zinc finger"/>
    <property type="match status" value="1"/>
</dbReference>
<dbReference type="AlphaFoldDB" id="A0AAI8ZR41"/>
<dbReference type="EMBL" id="CGCB01000012">
    <property type="protein sequence ID" value="CFR00998.1"/>
    <property type="molecule type" value="Genomic_DNA"/>
</dbReference>
<comment type="caution">
    <text evidence="1">The sequence shown here is derived from an EMBL/GenBank/DDBJ whole genome shotgun (WGS) entry which is preliminary data.</text>
</comment>
<name>A0AAI8ZR41_YERFR</name>
<sequence>MPEITNRTDKGEIIIGQINDLRLTPKMPRIRSGRTQKFGKRIVEGGKLIQECDFSIEPAEKHIYALEVNGIWMWVNGCGHCNQNGEKMSYQVCDEHDRCQLCGIQHKDAIGIPQRSEHDCGGGMWGTVSEDGVWGWTCHPCKEARDAKTKAVALARIPSDEDFEESDFQGQYEAKCPYCSAEVFTEDRYNADRELIECDECSHSFKLTANHETTWTTERES</sequence>
<evidence type="ECO:0000313" key="1">
    <source>
        <dbReference type="EMBL" id="CFR00998.1"/>
    </source>
</evidence>
<dbReference type="Proteomes" id="UP000046784">
    <property type="component" value="Unassembled WGS sequence"/>
</dbReference>
<gene>
    <name evidence="1" type="ORF">ERS008524_02141</name>
</gene>
<dbReference type="RefSeq" id="WP_057644321.1">
    <property type="nucleotide sequence ID" value="NZ_CABMMF010000012.1"/>
</dbReference>
<protein>
    <submittedName>
        <fullName evidence="1">Uncharacterized protein</fullName>
    </submittedName>
</protein>
<reference evidence="1 2" key="1">
    <citation type="submission" date="2015-03" db="EMBL/GenBank/DDBJ databases">
        <authorList>
            <consortium name="Pathogen Informatics"/>
            <person name="Murphy D."/>
        </authorList>
    </citation>
    <scope>NUCLEOTIDE SEQUENCE [LARGE SCALE GENOMIC DNA]</scope>
    <source>
        <strain evidence="1 2">3400/83</strain>
    </source>
</reference>
<dbReference type="InterPro" id="IPR036671">
    <property type="entry name" value="DPH_MB_sf"/>
</dbReference>
<evidence type="ECO:0000313" key="2">
    <source>
        <dbReference type="Proteomes" id="UP000046784"/>
    </source>
</evidence>